<keyword evidence="1" id="KW-0547">Nucleotide-binding</keyword>
<organism evidence="1 2">
    <name type="scientific">Entomophthora muscae</name>
    <dbReference type="NCBI Taxonomy" id="34485"/>
    <lineage>
        <taxon>Eukaryota</taxon>
        <taxon>Fungi</taxon>
        <taxon>Fungi incertae sedis</taxon>
        <taxon>Zoopagomycota</taxon>
        <taxon>Entomophthoromycotina</taxon>
        <taxon>Entomophthoromycetes</taxon>
        <taxon>Entomophthorales</taxon>
        <taxon>Entomophthoraceae</taxon>
        <taxon>Entomophthora</taxon>
    </lineage>
</organism>
<gene>
    <name evidence="1" type="primary">YKU80</name>
    <name evidence="1" type="ORF">DSO57_1016370</name>
</gene>
<name>A0ACC2UR90_9FUNG</name>
<reference evidence="1" key="1">
    <citation type="submission" date="2022-04" db="EMBL/GenBank/DDBJ databases">
        <title>Genome of the entomopathogenic fungus Entomophthora muscae.</title>
        <authorList>
            <person name="Elya C."/>
            <person name="Lovett B.R."/>
            <person name="Lee E."/>
            <person name="Macias A.M."/>
            <person name="Hajek A.E."/>
            <person name="De Bivort B.L."/>
            <person name="Kasson M.T."/>
            <person name="De Fine Licht H.H."/>
            <person name="Stajich J.E."/>
        </authorList>
    </citation>
    <scope>NUCLEOTIDE SEQUENCE</scope>
    <source>
        <strain evidence="1">Berkeley</strain>
    </source>
</reference>
<keyword evidence="2" id="KW-1185">Reference proteome</keyword>
<accession>A0ACC2UR90</accession>
<keyword evidence="1" id="KW-0347">Helicase</keyword>
<evidence type="ECO:0000313" key="2">
    <source>
        <dbReference type="Proteomes" id="UP001165960"/>
    </source>
</evidence>
<proteinExistence type="predicted"/>
<keyword evidence="1" id="KW-0378">Hydrolase</keyword>
<sequence>MVASLPINTHFRNLKRSIFCSKIILFLLYKMSKSATFIVLDCSPAMLDIEEGLPEGNGVRPDPNSYFCRAKNIAEILLKRKLLANRKLDYVGLLFAGTLMTELPFSALSFGKHLTLFSPLAQATLPMAQAIVDQPVSDQQCDGIAAIELALKLIMDHCKAYAYRSKTLIFLTCPSSSHSKASDRERIAKIWDTLKLNKITLAYVGCSGETPPPDSFEFESLPLLHQVATQGGGQALNYEEGHRLAIETLISSDVKLTPTFYGDLYVGDNLRLPTLGYAQSKVSSSFKFKSCHLNEPLPHPPSASLTTGETETTSNEPAAAETPIVEPCYQYGTSKISKSLINVDAEDVAQKVFDISKAIRVMGFIPREKVNRLHFMEEAMILHPRFNPEAFEVLALGMYRAKKVGIAWYVRAANASQISLGYLVACRPTSSTSSHFQFFRIPFSQDVCTSLLPSLNDVPFFARKPGQPDKLTLPRSNSLHKPLLDATEAYIKSMMLPLEGEDTEDYDPYKPASLPNPGWMGVLDAIHCSATRQPLPSDINPITHPELPPSRIPVVDALKRAFSSLTGEADG</sequence>
<dbReference type="EMBL" id="QTSX02000066">
    <property type="protein sequence ID" value="KAJ9089101.1"/>
    <property type="molecule type" value="Genomic_DNA"/>
</dbReference>
<comment type="caution">
    <text evidence="1">The sequence shown here is derived from an EMBL/GenBank/DDBJ whole genome shotgun (WGS) entry which is preliminary data.</text>
</comment>
<protein>
    <submittedName>
        <fullName evidence="1">ATP-dependent DNA helicase yku80</fullName>
    </submittedName>
</protein>
<evidence type="ECO:0000313" key="1">
    <source>
        <dbReference type="EMBL" id="KAJ9089101.1"/>
    </source>
</evidence>
<keyword evidence="1" id="KW-0067">ATP-binding</keyword>
<dbReference type="Proteomes" id="UP001165960">
    <property type="component" value="Unassembled WGS sequence"/>
</dbReference>